<evidence type="ECO:0000256" key="1">
    <source>
        <dbReference type="SAM" id="Phobius"/>
    </source>
</evidence>
<proteinExistence type="predicted"/>
<dbReference type="RefSeq" id="WP_196194587.1">
    <property type="nucleotide sequence ID" value="NZ_JADPRT010000005.1"/>
</dbReference>
<gene>
    <name evidence="2" type="ORF">I2501_15665</name>
</gene>
<reference evidence="2" key="1">
    <citation type="submission" date="2020-11" db="EMBL/GenBank/DDBJ databases">
        <title>Isolation and identification of active actinomycetes.</title>
        <authorList>
            <person name="Yu B."/>
        </authorList>
    </citation>
    <scope>NUCLEOTIDE SEQUENCE</scope>
    <source>
        <strain evidence="2">NEAU-YB345</strain>
    </source>
</reference>
<keyword evidence="1" id="KW-0472">Membrane</keyword>
<comment type="caution">
    <text evidence="2">The sequence shown here is derived from an EMBL/GenBank/DDBJ whole genome shotgun (WGS) entry which is preliminary data.</text>
</comment>
<organism evidence="2 3">
    <name type="scientific">Streptacidiphilus fuscans</name>
    <dbReference type="NCBI Taxonomy" id="2789292"/>
    <lineage>
        <taxon>Bacteria</taxon>
        <taxon>Bacillati</taxon>
        <taxon>Actinomycetota</taxon>
        <taxon>Actinomycetes</taxon>
        <taxon>Kitasatosporales</taxon>
        <taxon>Streptomycetaceae</taxon>
        <taxon>Streptacidiphilus</taxon>
    </lineage>
</organism>
<keyword evidence="1" id="KW-0812">Transmembrane</keyword>
<feature type="transmembrane region" description="Helical" evidence="1">
    <location>
        <begin position="37"/>
        <end position="55"/>
    </location>
</feature>
<feature type="transmembrane region" description="Helical" evidence="1">
    <location>
        <begin position="7"/>
        <end position="25"/>
    </location>
</feature>
<evidence type="ECO:0008006" key="4">
    <source>
        <dbReference type="Google" id="ProtNLM"/>
    </source>
</evidence>
<evidence type="ECO:0000313" key="2">
    <source>
        <dbReference type="EMBL" id="MBF9069461.1"/>
    </source>
</evidence>
<keyword evidence="1" id="KW-1133">Transmembrane helix</keyword>
<evidence type="ECO:0000313" key="3">
    <source>
        <dbReference type="Proteomes" id="UP000657385"/>
    </source>
</evidence>
<keyword evidence="3" id="KW-1185">Reference proteome</keyword>
<dbReference type="AlphaFoldDB" id="A0A931B3A0"/>
<name>A0A931B3A0_9ACTN</name>
<sequence length="78" mass="8524">MKPKHVVWACVPVLGFFATPFLPFVNGPHLWFGLPSVLVWAVLWTVGTTVALYAVERSADHPHDAAPSTADRAEEAAR</sequence>
<protein>
    <recommendedName>
        <fullName evidence="4">DUF3311 domain-containing protein</fullName>
    </recommendedName>
</protein>
<accession>A0A931B3A0</accession>
<dbReference type="EMBL" id="JADPRT010000005">
    <property type="protein sequence ID" value="MBF9069461.1"/>
    <property type="molecule type" value="Genomic_DNA"/>
</dbReference>
<dbReference type="Proteomes" id="UP000657385">
    <property type="component" value="Unassembled WGS sequence"/>
</dbReference>